<evidence type="ECO:0000256" key="2">
    <source>
        <dbReference type="ARBA" id="ARBA00023172"/>
    </source>
</evidence>
<dbReference type="PANTHER" id="PTHR34605">
    <property type="entry name" value="PHAGE_INTEGRASE DOMAIN-CONTAINING PROTEIN"/>
    <property type="match status" value="1"/>
</dbReference>
<evidence type="ECO:0000256" key="1">
    <source>
        <dbReference type="ARBA" id="ARBA00023125"/>
    </source>
</evidence>
<evidence type="ECO:0000313" key="4">
    <source>
        <dbReference type="EMBL" id="KAF9503822.1"/>
    </source>
</evidence>
<dbReference type="GO" id="GO:0015074">
    <property type="term" value="P:DNA integration"/>
    <property type="evidence" value="ECO:0007669"/>
    <property type="project" value="InterPro"/>
</dbReference>
<accession>A0A9P6ADY3</accession>
<organism evidence="4 5">
    <name type="scientific">Hydnum rufescens UP504</name>
    <dbReference type="NCBI Taxonomy" id="1448309"/>
    <lineage>
        <taxon>Eukaryota</taxon>
        <taxon>Fungi</taxon>
        <taxon>Dikarya</taxon>
        <taxon>Basidiomycota</taxon>
        <taxon>Agaricomycotina</taxon>
        <taxon>Agaricomycetes</taxon>
        <taxon>Cantharellales</taxon>
        <taxon>Hydnaceae</taxon>
        <taxon>Hydnum</taxon>
    </lineage>
</organism>
<dbReference type="AlphaFoldDB" id="A0A9P6ADY3"/>
<dbReference type="GO" id="GO:0006310">
    <property type="term" value="P:DNA recombination"/>
    <property type="evidence" value="ECO:0007669"/>
    <property type="project" value="UniProtKB-KW"/>
</dbReference>
<keyword evidence="2" id="KW-0233">DNA recombination</keyword>
<keyword evidence="5" id="KW-1185">Reference proteome</keyword>
<dbReference type="InterPro" id="IPR011010">
    <property type="entry name" value="DNA_brk_join_enz"/>
</dbReference>
<dbReference type="SUPFAM" id="SSF56349">
    <property type="entry name" value="DNA breaking-rejoining enzymes"/>
    <property type="match status" value="1"/>
</dbReference>
<dbReference type="InterPro" id="IPR010998">
    <property type="entry name" value="Integrase_recombinase_N"/>
</dbReference>
<dbReference type="InterPro" id="IPR052925">
    <property type="entry name" value="Phage_Integrase-like_Recomb"/>
</dbReference>
<dbReference type="Gene3D" id="1.10.443.10">
    <property type="entry name" value="Intergrase catalytic core"/>
    <property type="match status" value="1"/>
</dbReference>
<dbReference type="Proteomes" id="UP000886523">
    <property type="component" value="Unassembled WGS sequence"/>
</dbReference>
<evidence type="ECO:0008006" key="6">
    <source>
        <dbReference type="Google" id="ProtNLM"/>
    </source>
</evidence>
<protein>
    <recommendedName>
        <fullName evidence="6">Integrase</fullName>
    </recommendedName>
</protein>
<evidence type="ECO:0000256" key="3">
    <source>
        <dbReference type="SAM" id="MobiDB-lite"/>
    </source>
</evidence>
<feature type="non-terminal residue" evidence="4">
    <location>
        <position position="1"/>
    </location>
</feature>
<evidence type="ECO:0000313" key="5">
    <source>
        <dbReference type="Proteomes" id="UP000886523"/>
    </source>
</evidence>
<feature type="region of interest" description="Disordered" evidence="3">
    <location>
        <begin position="299"/>
        <end position="324"/>
    </location>
</feature>
<dbReference type="GO" id="GO:0003677">
    <property type="term" value="F:DNA binding"/>
    <property type="evidence" value="ECO:0007669"/>
    <property type="project" value="UniProtKB-KW"/>
</dbReference>
<dbReference type="OrthoDB" id="3266428at2759"/>
<sequence length="324" mass="35985">EEGTRTVYGAGIIWWAEWCEANKISEDCHLPADPDLLLCFITDSAGCMGTSTVENWLAGLWAWHTFHNFPFPGDTPTIQAAIVAVGKLAPISSKRMPRPPVMLEHLHVIRDKMDFSNSFDTAFWAVICVAFWGIARLGEVTVPSVNHFILGRHVHKDTAVLWSTHGNAQSVSIHIPWTKTTQRTGATLILTHKDDCTCPFHAVQQQLLTNAALPSDTHFFGFLTSDGWQPMVKRSVITRCNEIWARYSLQGPSGHSFRIGGTTHHLTRGTDLKLSNNWVGGPQTHSTYTGITCKQSSHFMSTTQPAEPTSSTRLMPSYSMQAQK</sequence>
<comment type="caution">
    <text evidence="4">The sequence shown here is derived from an EMBL/GenBank/DDBJ whole genome shotgun (WGS) entry which is preliminary data.</text>
</comment>
<gene>
    <name evidence="4" type="ORF">BS47DRAFT_1445811</name>
</gene>
<proteinExistence type="predicted"/>
<dbReference type="Gene3D" id="1.10.150.130">
    <property type="match status" value="1"/>
</dbReference>
<dbReference type="SUPFAM" id="SSF47823">
    <property type="entry name" value="lambda integrase-like, N-terminal domain"/>
    <property type="match status" value="1"/>
</dbReference>
<reference evidence="4" key="1">
    <citation type="journal article" date="2020" name="Nat. Commun.">
        <title>Large-scale genome sequencing of mycorrhizal fungi provides insights into the early evolution of symbiotic traits.</title>
        <authorList>
            <person name="Miyauchi S."/>
            <person name="Kiss E."/>
            <person name="Kuo A."/>
            <person name="Drula E."/>
            <person name="Kohler A."/>
            <person name="Sanchez-Garcia M."/>
            <person name="Morin E."/>
            <person name="Andreopoulos B."/>
            <person name="Barry K.W."/>
            <person name="Bonito G."/>
            <person name="Buee M."/>
            <person name="Carver A."/>
            <person name="Chen C."/>
            <person name="Cichocki N."/>
            <person name="Clum A."/>
            <person name="Culley D."/>
            <person name="Crous P.W."/>
            <person name="Fauchery L."/>
            <person name="Girlanda M."/>
            <person name="Hayes R.D."/>
            <person name="Keri Z."/>
            <person name="LaButti K."/>
            <person name="Lipzen A."/>
            <person name="Lombard V."/>
            <person name="Magnuson J."/>
            <person name="Maillard F."/>
            <person name="Murat C."/>
            <person name="Nolan M."/>
            <person name="Ohm R.A."/>
            <person name="Pangilinan J."/>
            <person name="Pereira M.F."/>
            <person name="Perotto S."/>
            <person name="Peter M."/>
            <person name="Pfister S."/>
            <person name="Riley R."/>
            <person name="Sitrit Y."/>
            <person name="Stielow J.B."/>
            <person name="Szollosi G."/>
            <person name="Zifcakova L."/>
            <person name="Stursova M."/>
            <person name="Spatafora J.W."/>
            <person name="Tedersoo L."/>
            <person name="Vaario L.M."/>
            <person name="Yamada A."/>
            <person name="Yan M."/>
            <person name="Wang P."/>
            <person name="Xu J."/>
            <person name="Bruns T."/>
            <person name="Baldrian P."/>
            <person name="Vilgalys R."/>
            <person name="Dunand C."/>
            <person name="Henrissat B."/>
            <person name="Grigoriev I.V."/>
            <person name="Hibbett D."/>
            <person name="Nagy L.G."/>
            <person name="Martin F.M."/>
        </authorList>
    </citation>
    <scope>NUCLEOTIDE SEQUENCE</scope>
    <source>
        <strain evidence="4">UP504</strain>
    </source>
</reference>
<dbReference type="PANTHER" id="PTHR34605:SF3">
    <property type="entry name" value="P CELL-TYPE AGGLUTINATION PROTEIN MAP4-LIKE-RELATED"/>
    <property type="match status" value="1"/>
</dbReference>
<keyword evidence="1" id="KW-0238">DNA-binding</keyword>
<dbReference type="EMBL" id="MU129298">
    <property type="protein sequence ID" value="KAF9503822.1"/>
    <property type="molecule type" value="Genomic_DNA"/>
</dbReference>
<name>A0A9P6ADY3_9AGAM</name>
<dbReference type="InterPro" id="IPR013762">
    <property type="entry name" value="Integrase-like_cat_sf"/>
</dbReference>